<dbReference type="EMBL" id="DVOE01000045">
    <property type="protein sequence ID" value="HIU98800.1"/>
    <property type="molecule type" value="Genomic_DNA"/>
</dbReference>
<comment type="function">
    <text evidence="6">Responsible for synthesis of pseudouridine from uracil.</text>
</comment>
<reference evidence="8" key="1">
    <citation type="submission" date="2020-10" db="EMBL/GenBank/DDBJ databases">
        <authorList>
            <person name="Gilroy R."/>
        </authorList>
    </citation>
    <scope>NUCLEOTIDE SEQUENCE</scope>
    <source>
        <strain evidence="8">10406</strain>
    </source>
</reference>
<evidence type="ECO:0000256" key="1">
    <source>
        <dbReference type="ARBA" id="ARBA00000073"/>
    </source>
</evidence>
<dbReference type="Pfam" id="PF00849">
    <property type="entry name" value="PseudoU_synth_2"/>
    <property type="match status" value="1"/>
</dbReference>
<dbReference type="InterPro" id="IPR006225">
    <property type="entry name" value="PsdUridine_synth_RluC/D"/>
</dbReference>
<dbReference type="InterPro" id="IPR006224">
    <property type="entry name" value="PsdUridine_synth_RluA-like_CS"/>
</dbReference>
<dbReference type="GO" id="GO:0003723">
    <property type="term" value="F:RNA binding"/>
    <property type="evidence" value="ECO:0007669"/>
    <property type="project" value="UniProtKB-KW"/>
</dbReference>
<dbReference type="Proteomes" id="UP000886857">
    <property type="component" value="Unassembled WGS sequence"/>
</dbReference>
<dbReference type="CDD" id="cd00165">
    <property type="entry name" value="S4"/>
    <property type="match status" value="1"/>
</dbReference>
<dbReference type="CDD" id="cd02869">
    <property type="entry name" value="PseudoU_synth_RluA_like"/>
    <property type="match status" value="1"/>
</dbReference>
<accession>A0A9D1NA78</accession>
<dbReference type="PANTHER" id="PTHR21600">
    <property type="entry name" value="MITOCHONDRIAL RNA PSEUDOURIDINE SYNTHASE"/>
    <property type="match status" value="1"/>
</dbReference>
<dbReference type="Gene3D" id="3.30.2350.10">
    <property type="entry name" value="Pseudouridine synthase"/>
    <property type="match status" value="1"/>
</dbReference>
<keyword evidence="3 6" id="KW-0413">Isomerase</keyword>
<evidence type="ECO:0000256" key="4">
    <source>
        <dbReference type="PIRSR" id="PIRSR606225-1"/>
    </source>
</evidence>
<feature type="domain" description="RNA-binding S4" evidence="7">
    <location>
        <begin position="10"/>
        <end position="74"/>
    </location>
</feature>
<name>A0A9D1NA78_9FIRM</name>
<comment type="similarity">
    <text evidence="2 6">Belongs to the pseudouridine synthase RluA family.</text>
</comment>
<dbReference type="Gene3D" id="3.10.290.10">
    <property type="entry name" value="RNA-binding S4 domain"/>
    <property type="match status" value="1"/>
</dbReference>
<dbReference type="GO" id="GO:0120159">
    <property type="term" value="F:rRNA pseudouridine synthase activity"/>
    <property type="evidence" value="ECO:0007669"/>
    <property type="project" value="UniProtKB-ARBA"/>
</dbReference>
<feature type="active site" evidence="4">
    <location>
        <position position="135"/>
    </location>
</feature>
<dbReference type="InterPro" id="IPR020103">
    <property type="entry name" value="PsdUridine_synth_cat_dom_sf"/>
</dbReference>
<evidence type="ECO:0000256" key="3">
    <source>
        <dbReference type="ARBA" id="ARBA00023235"/>
    </source>
</evidence>
<evidence type="ECO:0000256" key="2">
    <source>
        <dbReference type="ARBA" id="ARBA00010876"/>
    </source>
</evidence>
<dbReference type="PROSITE" id="PS01129">
    <property type="entry name" value="PSI_RLU"/>
    <property type="match status" value="1"/>
</dbReference>
<evidence type="ECO:0000259" key="7">
    <source>
        <dbReference type="SMART" id="SM00363"/>
    </source>
</evidence>
<dbReference type="InterPro" id="IPR002942">
    <property type="entry name" value="S4_RNA-bd"/>
</dbReference>
<evidence type="ECO:0000256" key="5">
    <source>
        <dbReference type="PROSITE-ProRule" id="PRU00182"/>
    </source>
</evidence>
<evidence type="ECO:0000313" key="8">
    <source>
        <dbReference type="EMBL" id="HIU98800.1"/>
    </source>
</evidence>
<dbReference type="SUPFAM" id="SSF55174">
    <property type="entry name" value="Alpha-L RNA-binding motif"/>
    <property type="match status" value="1"/>
</dbReference>
<gene>
    <name evidence="8" type="ORF">IAC73_03035</name>
</gene>
<reference evidence="8" key="2">
    <citation type="journal article" date="2021" name="PeerJ">
        <title>Extensive microbial diversity within the chicken gut microbiome revealed by metagenomics and culture.</title>
        <authorList>
            <person name="Gilroy R."/>
            <person name="Ravi A."/>
            <person name="Getino M."/>
            <person name="Pursley I."/>
            <person name="Horton D.L."/>
            <person name="Alikhan N.F."/>
            <person name="Baker D."/>
            <person name="Gharbi K."/>
            <person name="Hall N."/>
            <person name="Watson M."/>
            <person name="Adriaenssens E.M."/>
            <person name="Foster-Nyarko E."/>
            <person name="Jarju S."/>
            <person name="Secka A."/>
            <person name="Antonio M."/>
            <person name="Oren A."/>
            <person name="Chaudhuri R.R."/>
            <person name="La Ragione R."/>
            <person name="Hildebrand F."/>
            <person name="Pallen M.J."/>
        </authorList>
    </citation>
    <scope>NUCLEOTIDE SEQUENCE</scope>
    <source>
        <strain evidence="8">10406</strain>
    </source>
</reference>
<dbReference type="InterPro" id="IPR036986">
    <property type="entry name" value="S4_RNA-bd_sf"/>
</dbReference>
<dbReference type="PROSITE" id="PS50889">
    <property type="entry name" value="S4"/>
    <property type="match status" value="1"/>
</dbReference>
<dbReference type="InterPro" id="IPR050188">
    <property type="entry name" value="RluA_PseudoU_synthase"/>
</dbReference>
<dbReference type="GO" id="GO:0000455">
    <property type="term" value="P:enzyme-directed rRNA pseudouridine synthesis"/>
    <property type="evidence" value="ECO:0007669"/>
    <property type="project" value="TreeGrafter"/>
</dbReference>
<protein>
    <recommendedName>
        <fullName evidence="6">Pseudouridine synthase</fullName>
        <ecNumber evidence="6">5.4.99.-</ecNumber>
    </recommendedName>
</protein>
<keyword evidence="5" id="KW-0694">RNA-binding</keyword>
<dbReference type="EC" id="5.4.99.-" evidence="6"/>
<dbReference type="SUPFAM" id="SSF55120">
    <property type="entry name" value="Pseudouridine synthase"/>
    <property type="match status" value="1"/>
</dbReference>
<comment type="caution">
    <text evidence="8">The sequence shown here is derived from an EMBL/GenBank/DDBJ whole genome shotgun (WGS) entry which is preliminary data.</text>
</comment>
<organism evidence="8 9">
    <name type="scientific">Candidatus Limadaptatus stercoripullorum</name>
    <dbReference type="NCBI Taxonomy" id="2840846"/>
    <lineage>
        <taxon>Bacteria</taxon>
        <taxon>Bacillati</taxon>
        <taxon>Bacillota</taxon>
        <taxon>Clostridia</taxon>
        <taxon>Eubacteriales</taxon>
        <taxon>Candidatus Limadaptatus</taxon>
    </lineage>
</organism>
<dbReference type="NCBIfam" id="TIGR00005">
    <property type="entry name" value="rluA_subfam"/>
    <property type="match status" value="1"/>
</dbReference>
<dbReference type="PANTHER" id="PTHR21600:SF44">
    <property type="entry name" value="RIBOSOMAL LARGE SUBUNIT PSEUDOURIDINE SYNTHASE D"/>
    <property type="match status" value="1"/>
</dbReference>
<evidence type="ECO:0000256" key="6">
    <source>
        <dbReference type="RuleBase" id="RU362028"/>
    </source>
</evidence>
<evidence type="ECO:0000313" key="9">
    <source>
        <dbReference type="Proteomes" id="UP000886857"/>
    </source>
</evidence>
<proteinExistence type="inferred from homology"/>
<comment type="catalytic activity">
    <reaction evidence="1 6">
        <text>a uridine in RNA = a pseudouridine in RNA</text>
        <dbReference type="Rhea" id="RHEA:48348"/>
        <dbReference type="Rhea" id="RHEA-COMP:12068"/>
        <dbReference type="Rhea" id="RHEA-COMP:12069"/>
        <dbReference type="ChEBI" id="CHEBI:65314"/>
        <dbReference type="ChEBI" id="CHEBI:65315"/>
    </reaction>
</comment>
<dbReference type="SMART" id="SM00363">
    <property type="entry name" value="S4"/>
    <property type="match status" value="1"/>
</dbReference>
<sequence length="301" mass="32920">MTYFAGSDGERLDIFLAGVSGLSRSAVKSALEKQGAEVNGVLRKKSGFELKAGDRVEFSPPDPEPLDVTPADIPLTVVYEDDNFAVIDKPQGMVVHQAGSYRKNDTLVNALMSRMGGSLSGINGVIRPGIVHRLDKDTSGLIVVAKNDEAHRSLAAQIKEKTARRIYIGLVDGNIKQDSGTVDAPIARSRRDRKKMAVAEGGRRAVTHYTVLKRYGAYTLVRFELETGRTHQIRVHAAYIHHPIVGDPLYGGSTRLYSGGQLLHAAELHLDDPATGERRVFTSDLPPYFAEVLRTITPCLY</sequence>
<dbReference type="AlphaFoldDB" id="A0A9D1NA78"/>
<dbReference type="InterPro" id="IPR006145">
    <property type="entry name" value="PsdUridine_synth_RsuA/RluA"/>
</dbReference>